<dbReference type="EMBL" id="GGEC01052635">
    <property type="protein sequence ID" value="MBX33119.1"/>
    <property type="molecule type" value="Transcribed_RNA"/>
</dbReference>
<name>A0A2P2MSC3_RHIMU</name>
<organism evidence="1">
    <name type="scientific">Rhizophora mucronata</name>
    <name type="common">Asiatic mangrove</name>
    <dbReference type="NCBI Taxonomy" id="61149"/>
    <lineage>
        <taxon>Eukaryota</taxon>
        <taxon>Viridiplantae</taxon>
        <taxon>Streptophyta</taxon>
        <taxon>Embryophyta</taxon>
        <taxon>Tracheophyta</taxon>
        <taxon>Spermatophyta</taxon>
        <taxon>Magnoliopsida</taxon>
        <taxon>eudicotyledons</taxon>
        <taxon>Gunneridae</taxon>
        <taxon>Pentapetalae</taxon>
        <taxon>rosids</taxon>
        <taxon>fabids</taxon>
        <taxon>Malpighiales</taxon>
        <taxon>Rhizophoraceae</taxon>
        <taxon>Rhizophora</taxon>
    </lineage>
</organism>
<reference evidence="1" key="1">
    <citation type="submission" date="2018-02" db="EMBL/GenBank/DDBJ databases">
        <title>Rhizophora mucronata_Transcriptome.</title>
        <authorList>
            <person name="Meera S.P."/>
            <person name="Sreeshan A."/>
            <person name="Augustine A."/>
        </authorList>
    </citation>
    <scope>NUCLEOTIDE SEQUENCE</scope>
    <source>
        <tissue evidence="1">Leaf</tissue>
    </source>
</reference>
<evidence type="ECO:0000313" key="1">
    <source>
        <dbReference type="EMBL" id="MBX33119.1"/>
    </source>
</evidence>
<sequence length="53" mass="6293">MVVVSWKERQKLSKILINSKHRNLSGMEFNSNFNEHLNMSLHDLLVPNQWNNT</sequence>
<proteinExistence type="predicted"/>
<dbReference type="AlphaFoldDB" id="A0A2P2MSC3"/>
<protein>
    <submittedName>
        <fullName evidence="1">Transketolaseic</fullName>
    </submittedName>
</protein>
<accession>A0A2P2MSC3</accession>